<dbReference type="GO" id="GO:0009432">
    <property type="term" value="P:SOS response"/>
    <property type="evidence" value="ECO:0007669"/>
    <property type="project" value="UniProtKB-KW"/>
</dbReference>
<dbReference type="PROSITE" id="PS50173">
    <property type="entry name" value="UMUC"/>
    <property type="match status" value="1"/>
</dbReference>
<evidence type="ECO:0000256" key="2">
    <source>
        <dbReference type="ARBA" id="ARBA00022763"/>
    </source>
</evidence>
<dbReference type="SUPFAM" id="SSF56672">
    <property type="entry name" value="DNA/RNA polymerases"/>
    <property type="match status" value="1"/>
</dbReference>
<dbReference type="GO" id="GO:0003684">
    <property type="term" value="F:damaged DNA binding"/>
    <property type="evidence" value="ECO:0007669"/>
    <property type="project" value="InterPro"/>
</dbReference>
<dbReference type="Proteomes" id="UP001324634">
    <property type="component" value="Chromosome"/>
</dbReference>
<feature type="domain" description="UmuC" evidence="6">
    <location>
        <begin position="3"/>
        <end position="185"/>
    </location>
</feature>
<dbReference type="AlphaFoldDB" id="A0AAX4HUE5"/>
<gene>
    <name evidence="7" type="ORF">SOO65_08110</name>
</gene>
<dbReference type="PANTHER" id="PTHR11076">
    <property type="entry name" value="DNA REPAIR POLYMERASE UMUC / TRANSFERASE FAMILY MEMBER"/>
    <property type="match status" value="1"/>
</dbReference>
<organism evidence="7 8">
    <name type="scientific">Peredibacter starrii</name>
    <dbReference type="NCBI Taxonomy" id="28202"/>
    <lineage>
        <taxon>Bacteria</taxon>
        <taxon>Pseudomonadati</taxon>
        <taxon>Bdellovibrionota</taxon>
        <taxon>Bacteriovoracia</taxon>
        <taxon>Bacteriovoracales</taxon>
        <taxon>Bacteriovoracaceae</taxon>
        <taxon>Peredibacter</taxon>
    </lineage>
</organism>
<dbReference type="CDD" id="cd01700">
    <property type="entry name" value="PolY_Pol_V_umuC"/>
    <property type="match status" value="1"/>
</dbReference>
<dbReference type="EMBL" id="CP139487">
    <property type="protein sequence ID" value="WPU66708.1"/>
    <property type="molecule type" value="Genomic_DNA"/>
</dbReference>
<evidence type="ECO:0000259" key="6">
    <source>
        <dbReference type="PROSITE" id="PS50173"/>
    </source>
</evidence>
<dbReference type="InterPro" id="IPR025188">
    <property type="entry name" value="DUF4113"/>
</dbReference>
<accession>A0AAX4HUE5</accession>
<keyword evidence="5" id="KW-0742">SOS response</keyword>
<keyword evidence="8" id="KW-1185">Reference proteome</keyword>
<dbReference type="Pfam" id="PF13438">
    <property type="entry name" value="DUF4113"/>
    <property type="match status" value="1"/>
</dbReference>
<evidence type="ECO:0000256" key="1">
    <source>
        <dbReference type="ARBA" id="ARBA00010945"/>
    </source>
</evidence>
<name>A0AAX4HUE5_9BACT</name>
<dbReference type="InterPro" id="IPR024728">
    <property type="entry name" value="PolY_HhH_motif"/>
</dbReference>
<comment type="similarity">
    <text evidence="1">Belongs to the DNA polymerase type-Y family.</text>
</comment>
<dbReference type="Gene3D" id="3.40.1170.60">
    <property type="match status" value="1"/>
</dbReference>
<dbReference type="Pfam" id="PF11798">
    <property type="entry name" value="IMS_HHH"/>
    <property type="match status" value="1"/>
</dbReference>
<dbReference type="Pfam" id="PF00817">
    <property type="entry name" value="IMS"/>
    <property type="match status" value="1"/>
</dbReference>
<evidence type="ECO:0000256" key="4">
    <source>
        <dbReference type="ARBA" id="ARBA00023204"/>
    </source>
</evidence>
<evidence type="ECO:0000313" key="7">
    <source>
        <dbReference type="EMBL" id="WPU66708.1"/>
    </source>
</evidence>
<dbReference type="PANTHER" id="PTHR11076:SF34">
    <property type="entry name" value="PROTEIN UMUC"/>
    <property type="match status" value="1"/>
</dbReference>
<dbReference type="InterPro" id="IPR043502">
    <property type="entry name" value="DNA/RNA_pol_sf"/>
</dbReference>
<dbReference type="Pfam" id="PF11799">
    <property type="entry name" value="IMS_C"/>
    <property type="match status" value="1"/>
</dbReference>
<protein>
    <submittedName>
        <fullName evidence="7">Y-family DNA polymerase</fullName>
    </submittedName>
</protein>
<dbReference type="InterPro" id="IPR001126">
    <property type="entry name" value="UmuC"/>
</dbReference>
<evidence type="ECO:0000256" key="3">
    <source>
        <dbReference type="ARBA" id="ARBA00023199"/>
    </source>
</evidence>
<keyword evidence="4" id="KW-0234">DNA repair</keyword>
<dbReference type="InterPro" id="IPR043128">
    <property type="entry name" value="Rev_trsase/Diguanyl_cyclase"/>
</dbReference>
<keyword evidence="3" id="KW-0741">SOS mutagenesis</keyword>
<dbReference type="GO" id="GO:0006281">
    <property type="term" value="P:DNA repair"/>
    <property type="evidence" value="ECO:0007669"/>
    <property type="project" value="UniProtKB-KW"/>
</dbReference>
<dbReference type="GO" id="GO:0003887">
    <property type="term" value="F:DNA-directed DNA polymerase activity"/>
    <property type="evidence" value="ECO:0007669"/>
    <property type="project" value="TreeGrafter"/>
</dbReference>
<dbReference type="GO" id="GO:0042276">
    <property type="term" value="P:error-prone translesion synthesis"/>
    <property type="evidence" value="ECO:0007669"/>
    <property type="project" value="TreeGrafter"/>
</dbReference>
<dbReference type="GO" id="GO:0005829">
    <property type="term" value="C:cytosol"/>
    <property type="evidence" value="ECO:0007669"/>
    <property type="project" value="TreeGrafter"/>
</dbReference>
<reference evidence="7 8" key="1">
    <citation type="submission" date="2023-11" db="EMBL/GenBank/DDBJ databases">
        <title>Peredibacter starrii A3.12.</title>
        <authorList>
            <person name="Mitchell R.J."/>
        </authorList>
    </citation>
    <scope>NUCLEOTIDE SEQUENCE [LARGE SCALE GENOMIC DNA]</scope>
    <source>
        <strain evidence="7 8">A3.12</strain>
    </source>
</reference>
<dbReference type="InterPro" id="IPR050116">
    <property type="entry name" value="DNA_polymerase-Y"/>
</dbReference>
<keyword evidence="2" id="KW-0227">DNA damage</keyword>
<dbReference type="Gene3D" id="1.10.150.20">
    <property type="entry name" value="5' to 3' exonuclease, C-terminal subdomain"/>
    <property type="match status" value="1"/>
</dbReference>
<sequence length="415" mass="47197">MTIGLVDCNSFYCSCERVFKPETRGRPIIVLSNNDGCAIAFSREAKAIGFGQMCEPFFETEERIKKHKVVVFSSNYTLYDDMSKRVMTLLKNYTPELEVYSVDEAFLSLDGYDHFDLVEYGKKIRKDILKITGIPVGVGISKTKVLSKIANKLSKKSKGVWVMNTDKEIDEALKNYPVRDIWGIGSASARKLNLLGITTAYEFKMYKNENLIQKMLTKTGREVQEELRGVRCLEMEEVEAKVNIANTRSFGKDTYSKRELQEAIATFATKCAEKLRYQDSVCYGLSVFVHTNAFKEIEQYYGSGSFVFGSGTSDTIKIIKAAWHVLDQIYRPGFGYKKGGVILNHIVSKNENQLNLFNQDPSDNEKLSNVIDLINNRYGPRTIKSAACGINHAWKLRADYITKRYTTNWNEILTV</sequence>
<dbReference type="InterPro" id="IPR017961">
    <property type="entry name" value="DNA_pol_Y-fam_little_finger"/>
</dbReference>
<evidence type="ECO:0000256" key="5">
    <source>
        <dbReference type="ARBA" id="ARBA00023236"/>
    </source>
</evidence>
<dbReference type="RefSeq" id="WP_321399190.1">
    <property type="nucleotide sequence ID" value="NZ_CP139487.1"/>
</dbReference>
<dbReference type="Gene3D" id="3.30.70.270">
    <property type="match status" value="1"/>
</dbReference>
<evidence type="ECO:0000313" key="8">
    <source>
        <dbReference type="Proteomes" id="UP001324634"/>
    </source>
</evidence>
<dbReference type="KEGG" id="psti:SOO65_08110"/>
<proteinExistence type="inferred from homology"/>